<accession>A0ABV6A6U6</accession>
<dbReference type="SUPFAM" id="SSF52402">
    <property type="entry name" value="Adenine nucleotide alpha hydrolases-like"/>
    <property type="match status" value="1"/>
</dbReference>
<gene>
    <name evidence="3" type="ORF">ACFFQA_27180</name>
</gene>
<protein>
    <submittedName>
        <fullName evidence="3">Universal stress protein</fullName>
    </submittedName>
</protein>
<dbReference type="Proteomes" id="UP001589693">
    <property type="component" value="Unassembled WGS sequence"/>
</dbReference>
<dbReference type="EMBL" id="JBHLZU010000023">
    <property type="protein sequence ID" value="MFB9907634.1"/>
    <property type="molecule type" value="Genomic_DNA"/>
</dbReference>
<dbReference type="InterPro" id="IPR006015">
    <property type="entry name" value="Universal_stress_UspA"/>
</dbReference>
<dbReference type="Pfam" id="PF00582">
    <property type="entry name" value="Usp"/>
    <property type="match status" value="1"/>
</dbReference>
<evidence type="ECO:0000256" key="1">
    <source>
        <dbReference type="ARBA" id="ARBA00008791"/>
    </source>
</evidence>
<keyword evidence="4" id="KW-1185">Reference proteome</keyword>
<comment type="caution">
    <text evidence="3">The sequence shown here is derived from an EMBL/GenBank/DDBJ whole genome shotgun (WGS) entry which is preliminary data.</text>
</comment>
<organism evidence="3 4">
    <name type="scientific">Allokutzneria oryzae</name>
    <dbReference type="NCBI Taxonomy" id="1378989"/>
    <lineage>
        <taxon>Bacteria</taxon>
        <taxon>Bacillati</taxon>
        <taxon>Actinomycetota</taxon>
        <taxon>Actinomycetes</taxon>
        <taxon>Pseudonocardiales</taxon>
        <taxon>Pseudonocardiaceae</taxon>
        <taxon>Allokutzneria</taxon>
    </lineage>
</organism>
<dbReference type="Gene3D" id="3.40.50.620">
    <property type="entry name" value="HUPs"/>
    <property type="match status" value="1"/>
</dbReference>
<dbReference type="InterPro" id="IPR014729">
    <property type="entry name" value="Rossmann-like_a/b/a_fold"/>
</dbReference>
<dbReference type="RefSeq" id="WP_377858153.1">
    <property type="nucleotide sequence ID" value="NZ_JBHLZU010000023.1"/>
</dbReference>
<evidence type="ECO:0000313" key="4">
    <source>
        <dbReference type="Proteomes" id="UP001589693"/>
    </source>
</evidence>
<evidence type="ECO:0000313" key="3">
    <source>
        <dbReference type="EMBL" id="MFB9907634.1"/>
    </source>
</evidence>
<name>A0ABV6A6U6_9PSEU</name>
<dbReference type="InterPro" id="IPR006016">
    <property type="entry name" value="UspA"/>
</dbReference>
<reference evidence="3 4" key="1">
    <citation type="submission" date="2024-09" db="EMBL/GenBank/DDBJ databases">
        <authorList>
            <person name="Sun Q."/>
            <person name="Mori K."/>
        </authorList>
    </citation>
    <scope>NUCLEOTIDE SEQUENCE [LARGE SCALE GENOMIC DNA]</scope>
    <source>
        <strain evidence="3 4">TBRC 7907</strain>
    </source>
</reference>
<proteinExistence type="inferred from homology"/>
<dbReference type="PRINTS" id="PR01438">
    <property type="entry name" value="UNVRSLSTRESS"/>
</dbReference>
<evidence type="ECO:0000259" key="2">
    <source>
        <dbReference type="Pfam" id="PF00582"/>
    </source>
</evidence>
<sequence length="153" mass="16852">MAERRRAPIVVGIDGSETGRHALEWALTEARLHQRPVQVVHVWAYEPVNDVLLSSSRQIHRESRELVRREIARVTEGMDELPTITQASIPGYPAGVLTEVSENAAMLVVGRHRGGVLRQALVGSVSSACVRRALCPVIVIPAAPRRRTNTVEI</sequence>
<comment type="similarity">
    <text evidence="1">Belongs to the universal stress protein A family.</text>
</comment>
<feature type="domain" description="UspA" evidence="2">
    <location>
        <begin position="8"/>
        <end position="141"/>
    </location>
</feature>
<dbReference type="PANTHER" id="PTHR46553">
    <property type="entry name" value="ADENINE NUCLEOTIDE ALPHA HYDROLASES-LIKE SUPERFAMILY PROTEIN"/>
    <property type="match status" value="1"/>
</dbReference>
<dbReference type="PANTHER" id="PTHR46553:SF3">
    <property type="entry name" value="ADENINE NUCLEOTIDE ALPHA HYDROLASES-LIKE SUPERFAMILY PROTEIN"/>
    <property type="match status" value="1"/>
</dbReference>